<organism evidence="1 2">
    <name type="scientific">Rhodococcus antarcticus</name>
    <dbReference type="NCBI Taxonomy" id="2987751"/>
    <lineage>
        <taxon>Bacteria</taxon>
        <taxon>Bacillati</taxon>
        <taxon>Actinomycetota</taxon>
        <taxon>Actinomycetes</taxon>
        <taxon>Mycobacteriales</taxon>
        <taxon>Nocardiaceae</taxon>
        <taxon>Rhodococcus</taxon>
    </lineage>
</organism>
<dbReference type="EMBL" id="CP110617">
    <property type="protein sequence ID" value="UZJ26989.1"/>
    <property type="molecule type" value="Genomic_DNA"/>
</dbReference>
<accession>A0ABY6P692</accession>
<sequence length="223" mass="24200">MSSDALDGFERWVAATRELISEPMKVRALQDRRLMFAAALGHALTAPHGGDGAAVEGPALYGVVCQGPGLIYVGQTQTAQRRLRDLPIGESHHLANTVPPEVWDRIIVVQWPSLCDVLPAADRRHLRELGDQVVGEALEHLVQVSRAPLLNQRRRGRSGIWTDRDMTGSRGRGAVAAPGITGLFDLVDECWQRLNGIAVPQGLRVELGGRVVVPAALPGPDRR</sequence>
<keyword evidence="2" id="KW-1185">Reference proteome</keyword>
<evidence type="ECO:0000313" key="2">
    <source>
        <dbReference type="Proteomes" id="UP001164965"/>
    </source>
</evidence>
<geneLocation type="plasmid" evidence="1 2">
    <name>unnamed2</name>
</geneLocation>
<keyword evidence="1" id="KW-0614">Plasmid</keyword>
<protein>
    <submittedName>
        <fullName evidence="1">Uncharacterized protein</fullName>
    </submittedName>
</protein>
<gene>
    <name evidence="1" type="ORF">RHODO2019_18530</name>
</gene>
<name>A0ABY6P692_9NOCA</name>
<proteinExistence type="predicted"/>
<dbReference type="Proteomes" id="UP001164965">
    <property type="component" value="Plasmid unnamed2"/>
</dbReference>
<evidence type="ECO:0000313" key="1">
    <source>
        <dbReference type="EMBL" id="UZJ26989.1"/>
    </source>
</evidence>
<reference evidence="1" key="1">
    <citation type="submission" date="2022-10" db="EMBL/GenBank/DDBJ databases">
        <title>Rhodococcus sp.75.</title>
        <authorList>
            <person name="Sun M."/>
        </authorList>
    </citation>
    <scope>NUCLEOTIDE SEQUENCE</scope>
    <source>
        <strain evidence="1">75</strain>
        <plasmid evidence="1">unnamed2</plasmid>
    </source>
</reference>
<dbReference type="RefSeq" id="WP_265385093.1">
    <property type="nucleotide sequence ID" value="NZ_CP110617.1"/>
</dbReference>